<dbReference type="EMBL" id="HBUF01233899">
    <property type="protein sequence ID" value="CAG6674458.1"/>
    <property type="molecule type" value="Transcribed_RNA"/>
</dbReference>
<sequence>MEQSWILQDLLSRINRSIRGYEPSLLITLNSFPLQWEVSLCRLSSMRYHLLIHLLSHGVRLYICTSTLIGCAFYLNAYIGCVELISWCVLLKFSTHLPLNGRFLAIKFTINSKLSLFS</sequence>
<reference evidence="1" key="1">
    <citation type="submission" date="2021-05" db="EMBL/GenBank/DDBJ databases">
        <authorList>
            <person name="Alioto T."/>
            <person name="Alioto T."/>
            <person name="Gomez Garrido J."/>
        </authorList>
    </citation>
    <scope>NUCLEOTIDE SEQUENCE</scope>
</reference>
<dbReference type="AlphaFoldDB" id="A0A8D8WVV4"/>
<name>A0A8D8WVV4_9HEMI</name>
<accession>A0A8D8WVV4</accession>
<organism evidence="1">
    <name type="scientific">Cacopsylla melanoneura</name>
    <dbReference type="NCBI Taxonomy" id="428564"/>
    <lineage>
        <taxon>Eukaryota</taxon>
        <taxon>Metazoa</taxon>
        <taxon>Ecdysozoa</taxon>
        <taxon>Arthropoda</taxon>
        <taxon>Hexapoda</taxon>
        <taxon>Insecta</taxon>
        <taxon>Pterygota</taxon>
        <taxon>Neoptera</taxon>
        <taxon>Paraneoptera</taxon>
        <taxon>Hemiptera</taxon>
        <taxon>Sternorrhyncha</taxon>
        <taxon>Psylloidea</taxon>
        <taxon>Psyllidae</taxon>
        <taxon>Psyllinae</taxon>
        <taxon>Cacopsylla</taxon>
    </lineage>
</organism>
<protein>
    <submittedName>
        <fullName evidence="1">Uncharacterized protein</fullName>
    </submittedName>
</protein>
<evidence type="ECO:0000313" key="1">
    <source>
        <dbReference type="EMBL" id="CAG6674458.1"/>
    </source>
</evidence>
<proteinExistence type="predicted"/>